<accession>X1CQN3</accession>
<reference evidence="1" key="1">
    <citation type="journal article" date="2014" name="Front. Microbiol.">
        <title>High frequency of phylogenetically diverse reductive dehalogenase-homologous genes in deep subseafloor sedimentary metagenomes.</title>
        <authorList>
            <person name="Kawai M."/>
            <person name="Futagami T."/>
            <person name="Toyoda A."/>
            <person name="Takaki Y."/>
            <person name="Nishi S."/>
            <person name="Hori S."/>
            <person name="Arai W."/>
            <person name="Tsubouchi T."/>
            <person name="Morono Y."/>
            <person name="Uchiyama I."/>
            <person name="Ito T."/>
            <person name="Fujiyama A."/>
            <person name="Inagaki F."/>
            <person name="Takami H."/>
        </authorList>
    </citation>
    <scope>NUCLEOTIDE SEQUENCE</scope>
    <source>
        <strain evidence="1">Expedition CK06-06</strain>
    </source>
</reference>
<gene>
    <name evidence="1" type="ORF">S01H4_48923</name>
</gene>
<evidence type="ECO:0000313" key="1">
    <source>
        <dbReference type="EMBL" id="GAG95267.1"/>
    </source>
</evidence>
<dbReference type="AlphaFoldDB" id="X1CQN3"/>
<dbReference type="EMBL" id="BART01027618">
    <property type="protein sequence ID" value="GAG95267.1"/>
    <property type="molecule type" value="Genomic_DNA"/>
</dbReference>
<name>X1CQN3_9ZZZZ</name>
<sequence length="39" mass="4636">FDETGRLRRAWITKADMFQSGQLRNYCDWRGAKGDRTND</sequence>
<comment type="caution">
    <text evidence="1">The sequence shown here is derived from an EMBL/GenBank/DDBJ whole genome shotgun (WGS) entry which is preliminary data.</text>
</comment>
<feature type="non-terminal residue" evidence="1">
    <location>
        <position position="1"/>
    </location>
</feature>
<organism evidence="1">
    <name type="scientific">marine sediment metagenome</name>
    <dbReference type="NCBI Taxonomy" id="412755"/>
    <lineage>
        <taxon>unclassified sequences</taxon>
        <taxon>metagenomes</taxon>
        <taxon>ecological metagenomes</taxon>
    </lineage>
</organism>
<protein>
    <submittedName>
        <fullName evidence="1">Uncharacterized protein</fullName>
    </submittedName>
</protein>
<proteinExistence type="predicted"/>